<dbReference type="GO" id="GO:0046983">
    <property type="term" value="F:protein dimerization activity"/>
    <property type="evidence" value="ECO:0007669"/>
    <property type="project" value="InterPro"/>
</dbReference>
<proteinExistence type="predicted"/>
<keyword evidence="2" id="KW-1185">Reference proteome</keyword>
<dbReference type="SUPFAM" id="SSF53098">
    <property type="entry name" value="Ribonuclease H-like"/>
    <property type="match status" value="1"/>
</dbReference>
<dbReference type="PANTHER" id="PTHR47611">
    <property type="entry name" value="HAT DIMERISATION DOMAIN, C-TERMINAL"/>
    <property type="match status" value="1"/>
</dbReference>
<dbReference type="Proteomes" id="UP000694846">
    <property type="component" value="Unplaced"/>
</dbReference>
<dbReference type="Pfam" id="PF05699">
    <property type="entry name" value="Dimer_Tnp_hAT"/>
    <property type="match status" value="1"/>
</dbReference>
<dbReference type="InterPro" id="IPR012337">
    <property type="entry name" value="RNaseH-like_sf"/>
</dbReference>
<dbReference type="GeneID" id="112685842"/>
<dbReference type="OrthoDB" id="6619668at2759"/>
<sequence>MMSPVLSKAAALDPRFHELKFISDEQKTLIWEELETEICEINPQSQEIINDQNKANEIENVISSDEDNPPPKKMRSLMADSDDEDEYSIGFETLMTASRQLQNYKNMTTKCHRDEDPLKWWKENSNLYPEVSKLAKKYLSIVATSVPCERLFSEAGNITSKKRSSLSPDRVNNLLFLNSYYKSTKTSDHTLDAAIGFEL</sequence>
<accession>A0A8B8FSA8</accession>
<organism evidence="2 3">
    <name type="scientific">Sipha flava</name>
    <name type="common">yellow sugarcane aphid</name>
    <dbReference type="NCBI Taxonomy" id="143950"/>
    <lineage>
        <taxon>Eukaryota</taxon>
        <taxon>Metazoa</taxon>
        <taxon>Ecdysozoa</taxon>
        <taxon>Arthropoda</taxon>
        <taxon>Hexapoda</taxon>
        <taxon>Insecta</taxon>
        <taxon>Pterygota</taxon>
        <taxon>Neoptera</taxon>
        <taxon>Paraneoptera</taxon>
        <taxon>Hemiptera</taxon>
        <taxon>Sternorrhyncha</taxon>
        <taxon>Aphidomorpha</taxon>
        <taxon>Aphidoidea</taxon>
        <taxon>Aphididae</taxon>
        <taxon>Sipha</taxon>
    </lineage>
</organism>
<name>A0A8B8FSA8_9HEMI</name>
<evidence type="ECO:0000313" key="3">
    <source>
        <dbReference type="RefSeq" id="XP_025413652.1"/>
    </source>
</evidence>
<evidence type="ECO:0000313" key="2">
    <source>
        <dbReference type="Proteomes" id="UP000694846"/>
    </source>
</evidence>
<gene>
    <name evidence="3" type="primary">LOC112685842</name>
</gene>
<dbReference type="RefSeq" id="XP_025413652.1">
    <property type="nucleotide sequence ID" value="XM_025557867.1"/>
</dbReference>
<evidence type="ECO:0000259" key="1">
    <source>
        <dbReference type="Pfam" id="PF05699"/>
    </source>
</evidence>
<dbReference type="AlphaFoldDB" id="A0A8B8FSA8"/>
<protein>
    <submittedName>
        <fullName evidence="3">Zinc finger BED domain-containing protein 1-like</fullName>
    </submittedName>
</protein>
<dbReference type="InterPro" id="IPR008906">
    <property type="entry name" value="HATC_C_dom"/>
</dbReference>
<reference evidence="3" key="1">
    <citation type="submission" date="2025-08" db="UniProtKB">
        <authorList>
            <consortium name="RefSeq"/>
        </authorList>
    </citation>
    <scope>IDENTIFICATION</scope>
    <source>
        <tissue evidence="3">Whole body</tissue>
    </source>
</reference>
<dbReference type="PANTHER" id="PTHR47611:SF3">
    <property type="entry name" value="HAT C-TERMINAL DIMERISATION DOMAIN-CONTAINING PROTEIN"/>
    <property type="match status" value="1"/>
</dbReference>
<feature type="domain" description="HAT C-terminal dimerisation" evidence="1">
    <location>
        <begin position="105"/>
        <end position="179"/>
    </location>
</feature>